<evidence type="ECO:0000256" key="4">
    <source>
        <dbReference type="SAM" id="SignalP"/>
    </source>
</evidence>
<dbReference type="RefSeq" id="WP_182295006.1">
    <property type="nucleotide sequence ID" value="NZ_CP059851.1"/>
</dbReference>
<dbReference type="Pfam" id="PF07715">
    <property type="entry name" value="Plug"/>
    <property type="match status" value="1"/>
</dbReference>
<feature type="signal peptide" evidence="4">
    <location>
        <begin position="1"/>
        <end position="30"/>
    </location>
</feature>
<comment type="subcellular location">
    <subcellularLocation>
        <location evidence="1">Cell outer membrane</location>
    </subcellularLocation>
</comment>
<evidence type="ECO:0000256" key="2">
    <source>
        <dbReference type="ARBA" id="ARBA00023136"/>
    </source>
</evidence>
<keyword evidence="7" id="KW-1185">Reference proteome</keyword>
<dbReference type="PANTHER" id="PTHR40980:SF3">
    <property type="entry name" value="TONB-DEPENDENT RECEPTOR-LIKE BETA-BARREL DOMAIN-CONTAINING PROTEIN"/>
    <property type="match status" value="1"/>
</dbReference>
<gene>
    <name evidence="6" type="ORF">H3309_12400</name>
</gene>
<dbReference type="Gene3D" id="2.170.130.10">
    <property type="entry name" value="TonB-dependent receptor, plug domain"/>
    <property type="match status" value="1"/>
</dbReference>
<dbReference type="PANTHER" id="PTHR40980">
    <property type="entry name" value="PLUG DOMAIN-CONTAINING PROTEIN"/>
    <property type="match status" value="1"/>
</dbReference>
<proteinExistence type="predicted"/>
<dbReference type="PROSITE" id="PS00695">
    <property type="entry name" value="ENT_VIR_OMP_2"/>
    <property type="match status" value="1"/>
</dbReference>
<dbReference type="InterPro" id="IPR010104">
    <property type="entry name" value="TonB_rcpt_bac"/>
</dbReference>
<dbReference type="EMBL" id="CP059851">
    <property type="protein sequence ID" value="QMW22161.1"/>
    <property type="molecule type" value="Genomic_DNA"/>
</dbReference>
<dbReference type="AlphaFoldDB" id="A0A7G5IFL9"/>
<protein>
    <submittedName>
        <fullName evidence="6">TonB-dependent receptor</fullName>
    </submittedName>
</protein>
<dbReference type="InterPro" id="IPR012910">
    <property type="entry name" value="Plug_dom"/>
</dbReference>
<evidence type="ECO:0000313" key="6">
    <source>
        <dbReference type="EMBL" id="QMW22161.1"/>
    </source>
</evidence>
<dbReference type="InterPro" id="IPR037066">
    <property type="entry name" value="Plug_dom_sf"/>
</dbReference>
<keyword evidence="3" id="KW-0998">Cell outer membrane</keyword>
<dbReference type="GO" id="GO:0044384">
    <property type="term" value="C:host outer membrane"/>
    <property type="evidence" value="ECO:0007669"/>
    <property type="project" value="InterPro"/>
</dbReference>
<evidence type="ECO:0000256" key="3">
    <source>
        <dbReference type="ARBA" id="ARBA00023237"/>
    </source>
</evidence>
<keyword evidence="4" id="KW-0732">Signal</keyword>
<dbReference type="SUPFAM" id="SSF56935">
    <property type="entry name" value="Porins"/>
    <property type="match status" value="1"/>
</dbReference>
<dbReference type="GO" id="GO:0009279">
    <property type="term" value="C:cell outer membrane"/>
    <property type="evidence" value="ECO:0007669"/>
    <property type="project" value="UniProtKB-SubCell"/>
</dbReference>
<dbReference type="InterPro" id="IPR000758">
    <property type="entry name" value="Enterovir_OMP"/>
</dbReference>
<reference evidence="6 7" key="1">
    <citation type="submission" date="2020-07" db="EMBL/GenBank/DDBJ databases">
        <title>Complete genome sequence for Sandaracinobacter sp. M6.</title>
        <authorList>
            <person name="Tang Y."/>
            <person name="Liu Q."/>
            <person name="Guo Z."/>
            <person name="Lei P."/>
            <person name="Huang B."/>
        </authorList>
    </citation>
    <scope>NUCLEOTIDE SEQUENCE [LARGE SCALE GENOMIC DNA]</scope>
    <source>
        <strain evidence="6 7">M6</strain>
    </source>
</reference>
<evidence type="ECO:0000256" key="1">
    <source>
        <dbReference type="ARBA" id="ARBA00004442"/>
    </source>
</evidence>
<evidence type="ECO:0000259" key="5">
    <source>
        <dbReference type="Pfam" id="PF07715"/>
    </source>
</evidence>
<dbReference type="KEGG" id="sand:H3309_12400"/>
<dbReference type="PROSITE" id="PS51318">
    <property type="entry name" value="TAT"/>
    <property type="match status" value="1"/>
</dbReference>
<dbReference type="CDD" id="cd01347">
    <property type="entry name" value="ligand_gated_channel"/>
    <property type="match status" value="1"/>
</dbReference>
<keyword evidence="2" id="KW-0472">Membrane</keyword>
<dbReference type="NCBIfam" id="TIGR01782">
    <property type="entry name" value="TonB-Xanth-Caul"/>
    <property type="match status" value="1"/>
</dbReference>
<feature type="domain" description="TonB-dependent receptor plug" evidence="5">
    <location>
        <begin position="65"/>
        <end position="162"/>
    </location>
</feature>
<feature type="chain" id="PRO_5028958496" evidence="4">
    <location>
        <begin position="31"/>
        <end position="914"/>
    </location>
</feature>
<keyword evidence="6" id="KW-0675">Receptor</keyword>
<dbReference type="InterPro" id="IPR036942">
    <property type="entry name" value="Beta-barrel_TonB_sf"/>
</dbReference>
<organism evidence="6 7">
    <name type="scientific">Sandaracinobacteroides saxicola</name>
    <dbReference type="NCBI Taxonomy" id="2759707"/>
    <lineage>
        <taxon>Bacteria</taxon>
        <taxon>Pseudomonadati</taxon>
        <taxon>Pseudomonadota</taxon>
        <taxon>Alphaproteobacteria</taxon>
        <taxon>Sphingomonadales</taxon>
        <taxon>Sphingosinicellaceae</taxon>
        <taxon>Sandaracinobacteroides</taxon>
    </lineage>
</organism>
<sequence>MPNTRTHLLVTAASLPALAAVLLLAAPALAQTPPAAAAAPADPEDIVVTGFRASLLASLKTKQIADQVVESISQEDIGKLPDNSIAEALGRLPGLTTQRQDGRSTVISIRGLGPDFSTTLLNGREQVSIGNNRGVEFDQYPSEVLNGVDVFKTPKAELVAAGLAGTVNMKTIRPLSYGKSVVALNLRGEVNDNGKLNVNSTNKGWRGSATYVDQFADNTVGLSIGLAYQQSPTQTEYFNSWGYPDGGPGGARVIGGSKSYVASDNLKRFGVVGTLEFEPSDSYNTVLDVYYSHFDVKQNLRGVEIPLFWGGHPLAPNPTVTNGFVTAGTFNNVTAVERNDFNSREADLFAVGWSNKWTLDKWNFTTDVSYSHIKRNDIVLETYSGTGRNFTGQSGSIGFVQNERGAVFNSSINYGDRNLIKLTSPRGWGDNVVPGGQDGYFNKPNTRDDLAAFKATAGYELDGAFKSIEAGVNYTLRRKTFAPQEFFLGLKANAADPLKQTSVALPDSYFLGITQLKFLGNINVVSYDPYKLVTESGLYNQIANPNGDVAIKGWRVAEDVLTGYVQGNIDTDLGETRLTGNVGAQVVYTNQSSQGQVVSTGGAGGVRTTIDRGAKYTYVLPSLNLSFRMPGNNVVRLGLSRSMARARTDQMAAPISFGYNPSLAGSTNINQSPWSGEGGNPTLRPWIADSIDLSYENYFGKEGIFALQGFYKKLRTYIYRENLPYDFTGFPVPSGPNPVLRQGFVSIWSNGDGGNLYGVEATLTVPFGLFSDALDGFGFSANGSITETSITPNGPGTTQPIPGYSKWVTHSTLYYEKAGFSIRGTLNTRSSFLAEVRGFGAGRELRFAAGESTVDAQIGYEFQEGRLQGASVVLQGYNLTNERFKTFNFGGDERQVIDYYKFGRRFLVGIGYKF</sequence>
<evidence type="ECO:0000313" key="7">
    <source>
        <dbReference type="Proteomes" id="UP000515292"/>
    </source>
</evidence>
<dbReference type="Gene3D" id="2.40.170.20">
    <property type="entry name" value="TonB-dependent receptor, beta-barrel domain"/>
    <property type="match status" value="1"/>
</dbReference>
<dbReference type="InterPro" id="IPR006311">
    <property type="entry name" value="TAT_signal"/>
</dbReference>
<dbReference type="Proteomes" id="UP000515292">
    <property type="component" value="Chromosome"/>
</dbReference>
<name>A0A7G5IFL9_9SPHN</name>
<accession>A0A7G5IFL9</accession>